<comment type="caution">
    <text evidence="2">The sequence shown here is derived from an EMBL/GenBank/DDBJ whole genome shotgun (WGS) entry which is preliminary data.</text>
</comment>
<keyword evidence="3" id="KW-1185">Reference proteome</keyword>
<feature type="compositionally biased region" description="Basic and acidic residues" evidence="1">
    <location>
        <begin position="31"/>
        <end position="50"/>
    </location>
</feature>
<sequence length="50" mass="5369">MNEHPAARRVRWCCAASHAPTSAAANGRFVTPRDGKERAGARDGSEDLAF</sequence>
<name>A0AAV7WM41_PLEWA</name>
<proteinExistence type="predicted"/>
<feature type="region of interest" description="Disordered" evidence="1">
    <location>
        <begin position="20"/>
        <end position="50"/>
    </location>
</feature>
<dbReference type="AlphaFoldDB" id="A0AAV7WM41"/>
<reference evidence="2" key="1">
    <citation type="journal article" date="2022" name="bioRxiv">
        <title>Sequencing and chromosome-scale assembly of the giantPleurodeles waltlgenome.</title>
        <authorList>
            <person name="Brown T."/>
            <person name="Elewa A."/>
            <person name="Iarovenko S."/>
            <person name="Subramanian E."/>
            <person name="Araus A.J."/>
            <person name="Petzold A."/>
            <person name="Susuki M."/>
            <person name="Suzuki K.-i.T."/>
            <person name="Hayashi T."/>
            <person name="Toyoda A."/>
            <person name="Oliveira C."/>
            <person name="Osipova E."/>
            <person name="Leigh N.D."/>
            <person name="Simon A."/>
            <person name="Yun M.H."/>
        </authorList>
    </citation>
    <scope>NUCLEOTIDE SEQUENCE</scope>
    <source>
        <strain evidence="2">20211129_DDA</strain>
        <tissue evidence="2">Liver</tissue>
    </source>
</reference>
<dbReference type="Proteomes" id="UP001066276">
    <property type="component" value="Chromosome 1_1"/>
</dbReference>
<accession>A0AAV7WM41</accession>
<evidence type="ECO:0000256" key="1">
    <source>
        <dbReference type="SAM" id="MobiDB-lite"/>
    </source>
</evidence>
<evidence type="ECO:0000313" key="3">
    <source>
        <dbReference type="Proteomes" id="UP001066276"/>
    </source>
</evidence>
<dbReference type="EMBL" id="JANPWB010000001">
    <property type="protein sequence ID" value="KAJ1215134.1"/>
    <property type="molecule type" value="Genomic_DNA"/>
</dbReference>
<gene>
    <name evidence="2" type="ORF">NDU88_002743</name>
</gene>
<evidence type="ECO:0000313" key="2">
    <source>
        <dbReference type="EMBL" id="KAJ1215134.1"/>
    </source>
</evidence>
<feature type="non-terminal residue" evidence="2">
    <location>
        <position position="50"/>
    </location>
</feature>
<protein>
    <submittedName>
        <fullName evidence="2">Uncharacterized protein</fullName>
    </submittedName>
</protein>
<organism evidence="2 3">
    <name type="scientific">Pleurodeles waltl</name>
    <name type="common">Iberian ribbed newt</name>
    <dbReference type="NCBI Taxonomy" id="8319"/>
    <lineage>
        <taxon>Eukaryota</taxon>
        <taxon>Metazoa</taxon>
        <taxon>Chordata</taxon>
        <taxon>Craniata</taxon>
        <taxon>Vertebrata</taxon>
        <taxon>Euteleostomi</taxon>
        <taxon>Amphibia</taxon>
        <taxon>Batrachia</taxon>
        <taxon>Caudata</taxon>
        <taxon>Salamandroidea</taxon>
        <taxon>Salamandridae</taxon>
        <taxon>Pleurodelinae</taxon>
        <taxon>Pleurodeles</taxon>
    </lineage>
</organism>